<dbReference type="HAMAP" id="MF_00224">
    <property type="entry name" value="DHO_dh_type1"/>
    <property type="match status" value="1"/>
</dbReference>
<dbReference type="PIRSF" id="PIRSF000164">
    <property type="entry name" value="DHO_oxidase"/>
    <property type="match status" value="1"/>
</dbReference>
<dbReference type="SUPFAM" id="SSF51395">
    <property type="entry name" value="FMN-linked oxidoreductases"/>
    <property type="match status" value="1"/>
</dbReference>
<dbReference type="InterPro" id="IPR049622">
    <property type="entry name" value="Dihydroorotate_DH_I"/>
</dbReference>
<dbReference type="GO" id="GO:0006207">
    <property type="term" value="P:'de novo' pyrimidine nucleobase biosynthetic process"/>
    <property type="evidence" value="ECO:0007669"/>
    <property type="project" value="InterPro"/>
</dbReference>
<dbReference type="InterPro" id="IPR012135">
    <property type="entry name" value="Dihydroorotate_DH_1_2"/>
</dbReference>
<dbReference type="UniPathway" id="UPA00070"/>
<proteinExistence type="inferred from homology"/>
<dbReference type="GO" id="GO:0005737">
    <property type="term" value="C:cytoplasm"/>
    <property type="evidence" value="ECO:0007669"/>
    <property type="project" value="UniProtKB-SubCell"/>
</dbReference>
<name>A0A381RSQ7_9ZZZZ</name>
<dbReference type="GO" id="GO:0044205">
    <property type="term" value="P:'de novo' UMP biosynthetic process"/>
    <property type="evidence" value="ECO:0007669"/>
    <property type="project" value="UniProtKB-UniPathway"/>
</dbReference>
<evidence type="ECO:0000313" key="11">
    <source>
        <dbReference type="EMBL" id="SUZ94916.1"/>
    </source>
</evidence>
<dbReference type="PANTHER" id="PTHR48109">
    <property type="entry name" value="DIHYDROOROTATE DEHYDROGENASE (QUINONE), MITOCHONDRIAL-RELATED"/>
    <property type="match status" value="1"/>
</dbReference>
<comment type="cofactor">
    <cofactor evidence="1">
        <name>FMN</name>
        <dbReference type="ChEBI" id="CHEBI:58210"/>
    </cofactor>
</comment>
<dbReference type="InterPro" id="IPR001295">
    <property type="entry name" value="Dihydroorotate_DH_CS"/>
</dbReference>
<evidence type="ECO:0000256" key="3">
    <source>
        <dbReference type="ARBA" id="ARBA00004725"/>
    </source>
</evidence>
<protein>
    <recommendedName>
        <fullName evidence="10">Dihydroorotate dehydrogenase catalytic domain-containing protein</fullName>
    </recommendedName>
</protein>
<dbReference type="PANTHER" id="PTHR48109:SF1">
    <property type="entry name" value="DIHYDROOROTATE DEHYDROGENASE (FUMARATE)"/>
    <property type="match status" value="1"/>
</dbReference>
<comment type="pathway">
    <text evidence="3">Pyrimidine metabolism; UMP biosynthesis via de novo pathway.</text>
</comment>
<reference evidence="11" key="1">
    <citation type="submission" date="2018-05" db="EMBL/GenBank/DDBJ databases">
        <authorList>
            <person name="Lanie J.A."/>
            <person name="Ng W.-L."/>
            <person name="Kazmierczak K.M."/>
            <person name="Andrzejewski T.M."/>
            <person name="Davidsen T.M."/>
            <person name="Wayne K.J."/>
            <person name="Tettelin H."/>
            <person name="Glass J.I."/>
            <person name="Rusch D."/>
            <person name="Podicherti R."/>
            <person name="Tsui H.-C.T."/>
            <person name="Winkler M.E."/>
        </authorList>
    </citation>
    <scope>NUCLEOTIDE SEQUENCE</scope>
</reference>
<comment type="subcellular location">
    <subcellularLocation>
        <location evidence="2">Cytoplasm</location>
    </subcellularLocation>
</comment>
<evidence type="ECO:0000256" key="4">
    <source>
        <dbReference type="ARBA" id="ARBA00008008"/>
    </source>
</evidence>
<keyword evidence="6" id="KW-0285">Flavoprotein</keyword>
<keyword evidence="8" id="KW-0665">Pyrimidine biosynthesis</keyword>
<evidence type="ECO:0000256" key="2">
    <source>
        <dbReference type="ARBA" id="ARBA00004496"/>
    </source>
</evidence>
<keyword evidence="7" id="KW-0288">FMN</keyword>
<comment type="similarity">
    <text evidence="4">Belongs to the dihydroorotate dehydrogenase family. Type 1 subfamily.</text>
</comment>
<evidence type="ECO:0000256" key="6">
    <source>
        <dbReference type="ARBA" id="ARBA00022630"/>
    </source>
</evidence>
<keyword evidence="9" id="KW-0560">Oxidoreductase</keyword>
<dbReference type="Gene3D" id="3.20.20.70">
    <property type="entry name" value="Aldolase class I"/>
    <property type="match status" value="1"/>
</dbReference>
<evidence type="ECO:0000256" key="7">
    <source>
        <dbReference type="ARBA" id="ARBA00022643"/>
    </source>
</evidence>
<dbReference type="InterPro" id="IPR050074">
    <property type="entry name" value="DHO_dehydrogenase"/>
</dbReference>
<sequence>MANLRVKLAELDLANPVMLASGILDSTPGILNRMAGTGAGALITKSISLKPRPGYPGPTTVEIAPGTWINAMGLPNPGLDEFLEEFPLAKFTVPVIPNLVADSAEEFAQLAAATAEAGAKIAEINLSCPHPKAAYGGSLTAQDPEAAAAVVTATAKHLPVIAKLTPNVADIGAVAVACAQAGAAAVSAINTLAALDVDPELERPLLGNGFGGLSGVAIRPIGLRKVLEIVQALNHAGFDTPVIGMGGISNAEDVVRYLLCGAHSVQIGTSLTGDPERMSTITRGLEEWMDRKGYCELADFRGRILEWFS</sequence>
<dbReference type="Pfam" id="PF01180">
    <property type="entry name" value="DHO_dh"/>
    <property type="match status" value="1"/>
</dbReference>
<evidence type="ECO:0000256" key="9">
    <source>
        <dbReference type="ARBA" id="ARBA00023002"/>
    </source>
</evidence>
<accession>A0A381RSQ7</accession>
<dbReference type="PROSITE" id="PS00912">
    <property type="entry name" value="DHODEHASE_2"/>
    <property type="match status" value="1"/>
</dbReference>
<dbReference type="EMBL" id="UINC01002278">
    <property type="protein sequence ID" value="SUZ94916.1"/>
    <property type="molecule type" value="Genomic_DNA"/>
</dbReference>
<evidence type="ECO:0000256" key="5">
    <source>
        <dbReference type="ARBA" id="ARBA00022490"/>
    </source>
</evidence>
<gene>
    <name evidence="11" type="ORF">METZ01_LOCUS47770</name>
</gene>
<evidence type="ECO:0000256" key="8">
    <source>
        <dbReference type="ARBA" id="ARBA00022975"/>
    </source>
</evidence>
<evidence type="ECO:0000259" key="10">
    <source>
        <dbReference type="Pfam" id="PF01180"/>
    </source>
</evidence>
<dbReference type="GO" id="GO:0004152">
    <property type="term" value="F:dihydroorotate dehydrogenase activity"/>
    <property type="evidence" value="ECO:0007669"/>
    <property type="project" value="InterPro"/>
</dbReference>
<keyword evidence="5" id="KW-0963">Cytoplasm</keyword>
<feature type="domain" description="Dihydroorotate dehydrogenase catalytic" evidence="10">
    <location>
        <begin position="4"/>
        <end position="289"/>
    </location>
</feature>
<dbReference type="PROSITE" id="PS00911">
    <property type="entry name" value="DHODEHASE_1"/>
    <property type="match status" value="1"/>
</dbReference>
<dbReference type="NCBIfam" id="NF005574">
    <property type="entry name" value="PRK07259.1"/>
    <property type="match status" value="1"/>
</dbReference>
<dbReference type="InterPro" id="IPR024920">
    <property type="entry name" value="Dihydroorotate_DH_1"/>
</dbReference>
<organism evidence="11">
    <name type="scientific">marine metagenome</name>
    <dbReference type="NCBI Taxonomy" id="408172"/>
    <lineage>
        <taxon>unclassified sequences</taxon>
        <taxon>metagenomes</taxon>
        <taxon>ecological metagenomes</taxon>
    </lineage>
</organism>
<dbReference type="InterPro" id="IPR005720">
    <property type="entry name" value="Dihydroorotate_DH_cat"/>
</dbReference>
<dbReference type="AlphaFoldDB" id="A0A381RSQ7"/>
<evidence type="ECO:0000256" key="1">
    <source>
        <dbReference type="ARBA" id="ARBA00001917"/>
    </source>
</evidence>
<dbReference type="InterPro" id="IPR013785">
    <property type="entry name" value="Aldolase_TIM"/>
</dbReference>
<dbReference type="NCBIfam" id="TIGR01037">
    <property type="entry name" value="pyrD_sub1_fam"/>
    <property type="match status" value="1"/>
</dbReference>